<name>A0ABX0XL09_9SPHN</name>
<feature type="domain" description="Ketoreductase" evidence="6">
    <location>
        <begin position="11"/>
        <end position="168"/>
    </location>
</feature>
<dbReference type="SMART" id="SM00822">
    <property type="entry name" value="PKS_KR"/>
    <property type="match status" value="1"/>
</dbReference>
<dbReference type="NCBIfam" id="NF005495">
    <property type="entry name" value="PRK07109.1"/>
    <property type="match status" value="1"/>
</dbReference>
<evidence type="ECO:0000256" key="2">
    <source>
        <dbReference type="ARBA" id="ARBA00023002"/>
    </source>
</evidence>
<comment type="similarity">
    <text evidence="1 3">Belongs to the short-chain dehydrogenases/reductases (SDR) family.</text>
</comment>
<evidence type="ECO:0000313" key="8">
    <source>
        <dbReference type="Proteomes" id="UP000734218"/>
    </source>
</evidence>
<evidence type="ECO:0000256" key="4">
    <source>
        <dbReference type="SAM" id="MobiDB-lite"/>
    </source>
</evidence>
<feature type="region of interest" description="Disordered" evidence="4">
    <location>
        <begin position="334"/>
        <end position="376"/>
    </location>
</feature>
<gene>
    <name evidence="7" type="ORF">GGR88_000885</name>
</gene>
<keyword evidence="5" id="KW-0812">Transmembrane</keyword>
<dbReference type="InterPro" id="IPR002347">
    <property type="entry name" value="SDR_fam"/>
</dbReference>
<evidence type="ECO:0000256" key="5">
    <source>
        <dbReference type="SAM" id="Phobius"/>
    </source>
</evidence>
<dbReference type="InterPro" id="IPR036291">
    <property type="entry name" value="NAD(P)-bd_dom_sf"/>
</dbReference>
<dbReference type="EMBL" id="JAATJE010000001">
    <property type="protein sequence ID" value="NJC33411.1"/>
    <property type="molecule type" value="Genomic_DNA"/>
</dbReference>
<dbReference type="Proteomes" id="UP000734218">
    <property type="component" value="Unassembled WGS sequence"/>
</dbReference>
<protein>
    <submittedName>
        <fullName evidence="7">Short-subunit dehydrogenase</fullName>
    </submittedName>
</protein>
<evidence type="ECO:0000256" key="1">
    <source>
        <dbReference type="ARBA" id="ARBA00006484"/>
    </source>
</evidence>
<organism evidence="7 8">
    <name type="scientific">Sphingomonas jejuensis</name>
    <dbReference type="NCBI Taxonomy" id="904715"/>
    <lineage>
        <taxon>Bacteria</taxon>
        <taxon>Pseudomonadati</taxon>
        <taxon>Pseudomonadota</taxon>
        <taxon>Alphaproteobacteria</taxon>
        <taxon>Sphingomonadales</taxon>
        <taxon>Sphingomonadaceae</taxon>
        <taxon>Sphingomonas</taxon>
    </lineage>
</organism>
<dbReference type="RefSeq" id="WP_167953373.1">
    <property type="nucleotide sequence ID" value="NZ_JAATJE010000001.1"/>
</dbReference>
<dbReference type="SUPFAM" id="SSF51735">
    <property type="entry name" value="NAD(P)-binding Rossmann-fold domains"/>
    <property type="match status" value="1"/>
</dbReference>
<dbReference type="PRINTS" id="PR00080">
    <property type="entry name" value="SDRFAMILY"/>
</dbReference>
<keyword evidence="5" id="KW-1133">Transmembrane helix</keyword>
<evidence type="ECO:0000259" key="6">
    <source>
        <dbReference type="SMART" id="SM00822"/>
    </source>
</evidence>
<reference evidence="7 8" key="1">
    <citation type="submission" date="2020-03" db="EMBL/GenBank/DDBJ databases">
        <title>Genomic Encyclopedia of Type Strains, Phase IV (KMG-IV): sequencing the most valuable type-strain genomes for metagenomic binning, comparative biology and taxonomic classification.</title>
        <authorList>
            <person name="Goeker M."/>
        </authorList>
    </citation>
    <scope>NUCLEOTIDE SEQUENCE [LARGE SCALE GENOMIC DNA]</scope>
    <source>
        <strain evidence="7 8">DSM 27651</strain>
    </source>
</reference>
<comment type="caution">
    <text evidence="7">The sequence shown here is derived from an EMBL/GenBank/DDBJ whole genome shotgun (WGS) entry which is preliminary data.</text>
</comment>
<evidence type="ECO:0000313" key="7">
    <source>
        <dbReference type="EMBL" id="NJC33411.1"/>
    </source>
</evidence>
<dbReference type="InterPro" id="IPR057326">
    <property type="entry name" value="KR_dom"/>
</dbReference>
<dbReference type="PANTHER" id="PTHR44196:SF1">
    <property type="entry name" value="DEHYDROGENASE_REDUCTASE SDR FAMILY MEMBER 7B"/>
    <property type="match status" value="1"/>
</dbReference>
<dbReference type="Pfam" id="PF00106">
    <property type="entry name" value="adh_short"/>
    <property type="match status" value="1"/>
</dbReference>
<feature type="compositionally biased region" description="Basic and acidic residues" evidence="4">
    <location>
        <begin position="335"/>
        <end position="351"/>
    </location>
</feature>
<keyword evidence="2" id="KW-0560">Oxidoreductase</keyword>
<keyword evidence="5" id="KW-0472">Membrane</keyword>
<keyword evidence="8" id="KW-1185">Reference proteome</keyword>
<dbReference type="PRINTS" id="PR00081">
    <property type="entry name" value="GDHRDH"/>
</dbReference>
<feature type="transmembrane region" description="Helical" evidence="5">
    <location>
        <begin position="313"/>
        <end position="333"/>
    </location>
</feature>
<dbReference type="Gene3D" id="3.40.50.720">
    <property type="entry name" value="NAD(P)-binding Rossmann-like Domain"/>
    <property type="match status" value="1"/>
</dbReference>
<sequence length="376" mass="40227">MTLALKPLAQQSIVITGASSGIGLATARRAAEVGAKVLLVARNEEALKEAVHQIVVRGGRAAYLAVDVADDDAPARISERAVEAFGGFDTWVNNAAAATYARLTDMTIDEYRRLFDVGFFGTVTGSLEAARQLRDKGGAIINVGSVLSERAVPLQGGYSSMKHAVRGFTDALRMELEMDGAPISVTLIKPNGIDTPYPEHARNKMDEPARIPPIVYDPELVAKAICFAAENQKRELTVGGQGLLVSKLGNAMPRTIDRFMEAVFEPLQKTDKPPRPGMSDNLFEAREDGHVHGQAGGYVRKTSLALEAQMRPWAAAALVGGAAAALTALVAGVRRSGEADRQEPRTGRDDDFVGIADENMIPATKPDYPSATDRYA</sequence>
<proteinExistence type="inferred from homology"/>
<dbReference type="PANTHER" id="PTHR44196">
    <property type="entry name" value="DEHYDROGENASE/REDUCTASE SDR FAMILY MEMBER 7B"/>
    <property type="match status" value="1"/>
</dbReference>
<accession>A0ABX0XL09</accession>
<evidence type="ECO:0000256" key="3">
    <source>
        <dbReference type="RuleBase" id="RU000363"/>
    </source>
</evidence>